<proteinExistence type="predicted"/>
<keyword evidence="1" id="KW-0732">Signal</keyword>
<feature type="domain" description="Caspase family p20" evidence="2">
    <location>
        <begin position="25"/>
        <end position="155"/>
    </location>
</feature>
<sequence>MGRRLAFLHLAFLAATIAAMPAAAETRVALVIGNGRYAAVAPLPNPPRDATRVAEALRGSGFQAVTVVSDASRSELIAALNTFSEAAERADWALVYFAGHGIEIDGTNYVVPVDARLKSDRSIADEAVPLDRVLQAIEAARKLRLVILDACRDNPFVASMRRTSATRSIGRGLARMEPEGGTLVAFAAKHGQTALDGEGEHSPFVQALSRRLPTPGLEINKLFRLVRDDVMAATGKKQEPFVYGSLPGEDFFFVRDDSGRPPVQAAPALTAKLPSTAPPEAPPAKPAQVAALPPIQSNPTAGGNAPVNGPLVSFSRSNSGWQATISLPEPAIGLSWRLGESGAYADTDLLDVIDQRTGRRMPNPSFHLDVGTAAATIYLRYVDAAGVTVGPFPIAFDPRVALVRDQRRIIEMVGGSWLEFRNFNGVLLYYTSLVSYRCAIKELRIGLDRPEPDRVVVLPPCDEANPFAIPSSFVPYLKAPPGTRSASAQIVYADGSVSAVKQFRR</sequence>
<evidence type="ECO:0000259" key="2">
    <source>
        <dbReference type="PROSITE" id="PS50208"/>
    </source>
</evidence>
<dbReference type="InterPro" id="IPR001309">
    <property type="entry name" value="Pept_C14_p20"/>
</dbReference>
<name>A0ABQ4RU65_9HYPH</name>
<keyword evidence="4" id="KW-1185">Reference proteome</keyword>
<evidence type="ECO:0000313" key="3">
    <source>
        <dbReference type="EMBL" id="GJD94076.1"/>
    </source>
</evidence>
<organism evidence="3 4">
    <name type="scientific">Methylobacterium iners</name>
    <dbReference type="NCBI Taxonomy" id="418707"/>
    <lineage>
        <taxon>Bacteria</taxon>
        <taxon>Pseudomonadati</taxon>
        <taxon>Pseudomonadota</taxon>
        <taxon>Alphaproteobacteria</taxon>
        <taxon>Hyphomicrobiales</taxon>
        <taxon>Methylobacteriaceae</taxon>
        <taxon>Methylobacterium</taxon>
    </lineage>
</organism>
<dbReference type="EMBL" id="BPQP01000018">
    <property type="protein sequence ID" value="GJD94076.1"/>
    <property type="molecule type" value="Genomic_DNA"/>
</dbReference>
<dbReference type="SUPFAM" id="SSF52129">
    <property type="entry name" value="Caspase-like"/>
    <property type="match status" value="1"/>
</dbReference>
<dbReference type="PANTHER" id="PTHR22576">
    <property type="entry name" value="MUCOSA ASSOCIATED LYMPHOID TISSUE LYMPHOMA TRANSLOCATION PROTEIN 1/PARACASPASE"/>
    <property type="match status" value="1"/>
</dbReference>
<gene>
    <name evidence="3" type="ORF">OCOJLMKI_1277</name>
</gene>
<evidence type="ECO:0000313" key="4">
    <source>
        <dbReference type="Proteomes" id="UP001055125"/>
    </source>
</evidence>
<reference evidence="3" key="2">
    <citation type="submission" date="2021-08" db="EMBL/GenBank/DDBJ databases">
        <authorList>
            <person name="Tani A."/>
            <person name="Ola A."/>
            <person name="Ogura Y."/>
            <person name="Katsura K."/>
            <person name="Hayashi T."/>
        </authorList>
    </citation>
    <scope>NUCLEOTIDE SEQUENCE</scope>
    <source>
        <strain evidence="3">DSM 19015</strain>
    </source>
</reference>
<dbReference type="PANTHER" id="PTHR22576:SF37">
    <property type="entry name" value="MUCOSA-ASSOCIATED LYMPHOID TISSUE LYMPHOMA TRANSLOCATION PROTEIN 1"/>
    <property type="match status" value="1"/>
</dbReference>
<feature type="signal peptide" evidence="1">
    <location>
        <begin position="1"/>
        <end position="24"/>
    </location>
</feature>
<protein>
    <recommendedName>
        <fullName evidence="2">Caspase family p20 domain-containing protein</fullName>
    </recommendedName>
</protein>
<accession>A0ABQ4RU65</accession>
<dbReference type="InterPro" id="IPR029030">
    <property type="entry name" value="Caspase-like_dom_sf"/>
</dbReference>
<feature type="chain" id="PRO_5046770809" description="Caspase family p20 domain-containing protein" evidence="1">
    <location>
        <begin position="25"/>
        <end position="505"/>
    </location>
</feature>
<comment type="caution">
    <text evidence="3">The sequence shown here is derived from an EMBL/GenBank/DDBJ whole genome shotgun (WGS) entry which is preliminary data.</text>
</comment>
<dbReference type="InterPro" id="IPR052039">
    <property type="entry name" value="Caspase-related_regulators"/>
</dbReference>
<reference evidence="3" key="1">
    <citation type="journal article" date="2021" name="Front. Microbiol.">
        <title>Comprehensive Comparative Genomics and Phenotyping of Methylobacterium Species.</title>
        <authorList>
            <person name="Alessa O."/>
            <person name="Ogura Y."/>
            <person name="Fujitani Y."/>
            <person name="Takami H."/>
            <person name="Hayashi T."/>
            <person name="Sahin N."/>
            <person name="Tani A."/>
        </authorList>
    </citation>
    <scope>NUCLEOTIDE SEQUENCE</scope>
    <source>
        <strain evidence="3">DSM 19015</strain>
    </source>
</reference>
<evidence type="ECO:0000256" key="1">
    <source>
        <dbReference type="SAM" id="SignalP"/>
    </source>
</evidence>
<dbReference type="Proteomes" id="UP001055125">
    <property type="component" value="Unassembled WGS sequence"/>
</dbReference>
<dbReference type="Gene3D" id="3.40.50.1460">
    <property type="match status" value="1"/>
</dbReference>
<dbReference type="Pfam" id="PF00656">
    <property type="entry name" value="Peptidase_C14"/>
    <property type="match status" value="1"/>
</dbReference>
<dbReference type="PROSITE" id="PS50208">
    <property type="entry name" value="CASPASE_P20"/>
    <property type="match status" value="1"/>
</dbReference>
<dbReference type="InterPro" id="IPR011600">
    <property type="entry name" value="Pept_C14_caspase"/>
</dbReference>